<evidence type="ECO:0000256" key="3">
    <source>
        <dbReference type="ARBA" id="ARBA00022679"/>
    </source>
</evidence>
<dbReference type="PANTHER" id="PTHR32309:SF13">
    <property type="entry name" value="FERRIC ENTEROBACTIN TRANSPORT PROTEIN FEPE"/>
    <property type="match status" value="1"/>
</dbReference>
<keyword evidence="3" id="KW-0808">Transferase</keyword>
<dbReference type="PANTHER" id="PTHR32309">
    <property type="entry name" value="TYROSINE-PROTEIN KINASE"/>
    <property type="match status" value="1"/>
</dbReference>
<proteinExistence type="inferred from homology"/>
<evidence type="ECO:0000256" key="8">
    <source>
        <dbReference type="ARBA" id="ARBA00051245"/>
    </source>
</evidence>
<dbReference type="SUPFAM" id="SSF52540">
    <property type="entry name" value="P-loop containing nucleoside triphosphate hydrolases"/>
    <property type="match status" value="1"/>
</dbReference>
<name>A0A7X0XF15_9LIST</name>
<keyword evidence="6" id="KW-0067">ATP-binding</keyword>
<reference evidence="10 11" key="1">
    <citation type="submission" date="2020-03" db="EMBL/GenBank/DDBJ databases">
        <title>Soil Listeria distribution.</title>
        <authorList>
            <person name="Liao J."/>
            <person name="Wiedmann M."/>
        </authorList>
    </citation>
    <scope>NUCLEOTIDE SEQUENCE [LARGE SCALE GENOMIC DNA]</scope>
    <source>
        <strain evidence="10 11">FSL L7-1547</strain>
    </source>
</reference>
<evidence type="ECO:0000256" key="7">
    <source>
        <dbReference type="ARBA" id="ARBA00023137"/>
    </source>
</evidence>
<comment type="caution">
    <text evidence="10">The sequence shown here is derived from an EMBL/GenBank/DDBJ whole genome shotgun (WGS) entry which is preliminary data.</text>
</comment>
<evidence type="ECO:0000256" key="2">
    <source>
        <dbReference type="ARBA" id="ARBA00011903"/>
    </source>
</evidence>
<gene>
    <name evidence="10" type="ORF">HCI99_13605</name>
</gene>
<comment type="catalytic activity">
    <reaction evidence="8">
        <text>L-tyrosyl-[protein] + ATP = O-phospho-L-tyrosyl-[protein] + ADP + H(+)</text>
        <dbReference type="Rhea" id="RHEA:10596"/>
        <dbReference type="Rhea" id="RHEA-COMP:10136"/>
        <dbReference type="Rhea" id="RHEA-COMP:20101"/>
        <dbReference type="ChEBI" id="CHEBI:15378"/>
        <dbReference type="ChEBI" id="CHEBI:30616"/>
        <dbReference type="ChEBI" id="CHEBI:46858"/>
        <dbReference type="ChEBI" id="CHEBI:61978"/>
        <dbReference type="ChEBI" id="CHEBI:456216"/>
        <dbReference type="EC" id="2.7.10.2"/>
    </reaction>
</comment>
<dbReference type="InterPro" id="IPR005702">
    <property type="entry name" value="Wzc-like_C"/>
</dbReference>
<dbReference type="EMBL" id="JAASTX010000020">
    <property type="protein sequence ID" value="MBC1492852.1"/>
    <property type="molecule type" value="Genomic_DNA"/>
</dbReference>
<dbReference type="InterPro" id="IPR027417">
    <property type="entry name" value="P-loop_NTPase"/>
</dbReference>
<dbReference type="RefSeq" id="WP_185401603.1">
    <property type="nucleotide sequence ID" value="NZ_JAARQY010000010.1"/>
</dbReference>
<dbReference type="GO" id="GO:0005524">
    <property type="term" value="F:ATP binding"/>
    <property type="evidence" value="ECO:0007669"/>
    <property type="project" value="UniProtKB-KW"/>
</dbReference>
<dbReference type="AlphaFoldDB" id="A0A7X0XF15"/>
<evidence type="ECO:0000256" key="1">
    <source>
        <dbReference type="ARBA" id="ARBA00007316"/>
    </source>
</evidence>
<dbReference type="GO" id="GO:0005886">
    <property type="term" value="C:plasma membrane"/>
    <property type="evidence" value="ECO:0007669"/>
    <property type="project" value="TreeGrafter"/>
</dbReference>
<evidence type="ECO:0000313" key="11">
    <source>
        <dbReference type="Proteomes" id="UP000533953"/>
    </source>
</evidence>
<comment type="similarity">
    <text evidence="1">Belongs to the CpsD/CapB family.</text>
</comment>
<dbReference type="Gene3D" id="3.40.50.300">
    <property type="entry name" value="P-loop containing nucleotide triphosphate hydrolases"/>
    <property type="match status" value="1"/>
</dbReference>
<evidence type="ECO:0000259" key="9">
    <source>
        <dbReference type="Pfam" id="PF13614"/>
    </source>
</evidence>
<keyword evidence="5 10" id="KW-0418">Kinase</keyword>
<sequence>MRNDHYSHSFLPNVIDTGNTFIAERFRAIKTNLQFMRTDEGKPIQTLVFTSAHKGEGKSFCALNLAITYARQNLKVLLVDADLYKPKLTSQFKMKYREGLSNILTEDTDPMEYVQEGCEENLHFLPSGIVPPNPLELINTERMKEVLDTYKEAFDLVVFDTPPVLLLNDGRILGSMCDGVILTVRSNVTKEKDVLQAIDLINRAEGRVVGSILNGRKYGTREMKTYSYY</sequence>
<dbReference type="Pfam" id="PF13614">
    <property type="entry name" value="AAA_31"/>
    <property type="match status" value="1"/>
</dbReference>
<dbReference type="NCBIfam" id="TIGR01007">
    <property type="entry name" value="eps_fam"/>
    <property type="match status" value="1"/>
</dbReference>
<keyword evidence="7" id="KW-0829">Tyrosine-protein kinase</keyword>
<dbReference type="CDD" id="cd05387">
    <property type="entry name" value="BY-kinase"/>
    <property type="match status" value="1"/>
</dbReference>
<evidence type="ECO:0000256" key="6">
    <source>
        <dbReference type="ARBA" id="ARBA00022840"/>
    </source>
</evidence>
<dbReference type="Proteomes" id="UP000533953">
    <property type="component" value="Unassembled WGS sequence"/>
</dbReference>
<keyword evidence="4" id="KW-0547">Nucleotide-binding</keyword>
<organism evidence="10 11">
    <name type="scientific">Listeria booriae</name>
    <dbReference type="NCBI Taxonomy" id="1552123"/>
    <lineage>
        <taxon>Bacteria</taxon>
        <taxon>Bacillati</taxon>
        <taxon>Bacillota</taxon>
        <taxon>Bacilli</taxon>
        <taxon>Bacillales</taxon>
        <taxon>Listeriaceae</taxon>
        <taxon>Listeria</taxon>
    </lineage>
</organism>
<dbReference type="InterPro" id="IPR050445">
    <property type="entry name" value="Bact_polysacc_biosynth/exp"/>
</dbReference>
<evidence type="ECO:0000256" key="5">
    <source>
        <dbReference type="ARBA" id="ARBA00022777"/>
    </source>
</evidence>
<protein>
    <recommendedName>
        <fullName evidence="2">non-specific protein-tyrosine kinase</fullName>
        <ecNumber evidence="2">2.7.10.2</ecNumber>
    </recommendedName>
</protein>
<accession>A0A7X0XF15</accession>
<dbReference type="EC" id="2.7.10.2" evidence="2"/>
<dbReference type="GO" id="GO:0004715">
    <property type="term" value="F:non-membrane spanning protein tyrosine kinase activity"/>
    <property type="evidence" value="ECO:0007669"/>
    <property type="project" value="UniProtKB-EC"/>
</dbReference>
<evidence type="ECO:0000256" key="4">
    <source>
        <dbReference type="ARBA" id="ARBA00022741"/>
    </source>
</evidence>
<feature type="domain" description="AAA" evidence="9">
    <location>
        <begin position="51"/>
        <end position="199"/>
    </location>
</feature>
<evidence type="ECO:0000313" key="10">
    <source>
        <dbReference type="EMBL" id="MBC1492852.1"/>
    </source>
</evidence>
<dbReference type="InterPro" id="IPR025669">
    <property type="entry name" value="AAA_dom"/>
</dbReference>